<sequence length="235" mass="25405">MTRPDPAPIRELFVTPEMADALRLDAQRMPQWQVSGAQAVDLDLLMTGALFPLKGFQSQADSDAITQWRQLASGPFWPAPVALAVSEAFAEDIEPGRDIALTDDEGLLALMSVTDRWTGDAGFLLGGPVKGIRPSRAQQPEARPNALRRRFASRDQVIALWGPDDWIAGQRDRLGDLPHFTLRQRAAPSPQEALLQAIVARNCGATDLLIPAALANDPLLAAHRADIGIAIQAAP</sequence>
<dbReference type="GO" id="GO:0019379">
    <property type="term" value="P:sulfate assimilation, phosphoadenylyl sulfate reduction by phosphoadenylyl-sulfate reductase (thioredoxin)"/>
    <property type="evidence" value="ECO:0007669"/>
    <property type="project" value="TreeGrafter"/>
</dbReference>
<organism evidence="3 4">
    <name type="scientific">Paracoccus alcaliphilus</name>
    <dbReference type="NCBI Taxonomy" id="34002"/>
    <lineage>
        <taxon>Bacteria</taxon>
        <taxon>Pseudomonadati</taxon>
        <taxon>Pseudomonadota</taxon>
        <taxon>Alphaproteobacteria</taxon>
        <taxon>Rhodobacterales</taxon>
        <taxon>Paracoccaceae</taxon>
        <taxon>Paracoccus</taxon>
    </lineage>
</organism>
<dbReference type="STRING" id="34002.SAMN04489859_102119"/>
<dbReference type="GO" id="GO:0005737">
    <property type="term" value="C:cytoplasm"/>
    <property type="evidence" value="ECO:0007669"/>
    <property type="project" value="TreeGrafter"/>
</dbReference>
<dbReference type="GO" id="GO:0010134">
    <property type="term" value="P:sulfate assimilation via adenylyl sulfate reduction"/>
    <property type="evidence" value="ECO:0007669"/>
    <property type="project" value="TreeGrafter"/>
</dbReference>
<dbReference type="Pfam" id="PF14306">
    <property type="entry name" value="PUA_2"/>
    <property type="match status" value="1"/>
</dbReference>
<proteinExistence type="predicted"/>
<dbReference type="InterPro" id="IPR015947">
    <property type="entry name" value="PUA-like_sf"/>
</dbReference>
<evidence type="ECO:0000313" key="4">
    <source>
        <dbReference type="Proteomes" id="UP000199054"/>
    </source>
</evidence>
<feature type="domain" description="ATP-sulfurylase PUA-like" evidence="2">
    <location>
        <begin position="4"/>
        <end position="120"/>
    </location>
</feature>
<evidence type="ECO:0000259" key="2">
    <source>
        <dbReference type="Pfam" id="PF14306"/>
    </source>
</evidence>
<reference evidence="3 4" key="1">
    <citation type="submission" date="2016-10" db="EMBL/GenBank/DDBJ databases">
        <authorList>
            <person name="de Groot N.N."/>
        </authorList>
    </citation>
    <scope>NUCLEOTIDE SEQUENCE [LARGE SCALE GENOMIC DNA]</scope>
    <source>
        <strain evidence="3 4">DSM 8512</strain>
    </source>
</reference>
<dbReference type="Gene3D" id="3.10.400.10">
    <property type="entry name" value="Sulfate adenylyltransferase"/>
    <property type="match status" value="1"/>
</dbReference>
<gene>
    <name evidence="3" type="ORF">SAMN04489859_102119</name>
</gene>
<dbReference type="RefSeq" id="WP_170851855.1">
    <property type="nucleotide sequence ID" value="NZ_CP067124.1"/>
</dbReference>
<dbReference type="InterPro" id="IPR025980">
    <property type="entry name" value="ATP-Sase_PUA-like_dom"/>
</dbReference>
<dbReference type="PANTHER" id="PTHR42700:SF1">
    <property type="entry name" value="SULFATE ADENYLYLTRANSFERASE"/>
    <property type="match status" value="1"/>
</dbReference>
<name>A0A1H8KAD5_9RHOB</name>
<keyword evidence="4" id="KW-1185">Reference proteome</keyword>
<evidence type="ECO:0000256" key="1">
    <source>
        <dbReference type="ARBA" id="ARBA00022679"/>
    </source>
</evidence>
<dbReference type="InterPro" id="IPR050512">
    <property type="entry name" value="Sulf_AdTrans/APS_kinase"/>
</dbReference>
<dbReference type="EMBL" id="FODE01000021">
    <property type="protein sequence ID" value="SEN89661.1"/>
    <property type="molecule type" value="Genomic_DNA"/>
</dbReference>
<dbReference type="GO" id="GO:0004781">
    <property type="term" value="F:sulfate adenylyltransferase (ATP) activity"/>
    <property type="evidence" value="ECO:0007669"/>
    <property type="project" value="TreeGrafter"/>
</dbReference>
<dbReference type="Proteomes" id="UP000199054">
    <property type="component" value="Unassembled WGS sequence"/>
</dbReference>
<dbReference type="SUPFAM" id="SSF88697">
    <property type="entry name" value="PUA domain-like"/>
    <property type="match status" value="1"/>
</dbReference>
<protein>
    <submittedName>
        <fullName evidence="3">PUA-like domain-containing protein</fullName>
    </submittedName>
</protein>
<evidence type="ECO:0000313" key="3">
    <source>
        <dbReference type="EMBL" id="SEN89661.1"/>
    </source>
</evidence>
<dbReference type="AlphaFoldDB" id="A0A1H8KAD5"/>
<keyword evidence="1" id="KW-0808">Transferase</keyword>
<dbReference type="PANTHER" id="PTHR42700">
    <property type="entry name" value="SULFATE ADENYLYLTRANSFERASE"/>
    <property type="match status" value="1"/>
</dbReference>
<accession>A0A1H8KAD5</accession>